<accession>T1BWT1</accession>
<proteinExistence type="predicted"/>
<evidence type="ECO:0000313" key="1">
    <source>
        <dbReference type="EMBL" id="EQD73063.1"/>
    </source>
</evidence>
<reference evidence="1" key="2">
    <citation type="journal article" date="2014" name="ISME J.">
        <title>Microbial stratification in low pH oxic and suboxic macroscopic growths along an acid mine drainage.</title>
        <authorList>
            <person name="Mendez-Garcia C."/>
            <person name="Mesa V."/>
            <person name="Sprenger R.R."/>
            <person name="Richter M."/>
            <person name="Diez M.S."/>
            <person name="Solano J."/>
            <person name="Bargiela R."/>
            <person name="Golyshina O.V."/>
            <person name="Manteca A."/>
            <person name="Ramos J.L."/>
            <person name="Gallego J.R."/>
            <person name="Llorente I."/>
            <person name="Martins Dos Santos V.A."/>
            <person name="Jensen O.N."/>
            <person name="Pelaez A.I."/>
            <person name="Sanchez J."/>
            <person name="Ferrer M."/>
        </authorList>
    </citation>
    <scope>NUCLEOTIDE SEQUENCE</scope>
</reference>
<protein>
    <submittedName>
        <fullName evidence="1">Beta-lactamase domain-containing protein</fullName>
    </submittedName>
</protein>
<reference evidence="1" key="1">
    <citation type="submission" date="2013-08" db="EMBL/GenBank/DDBJ databases">
        <authorList>
            <person name="Mendez C."/>
            <person name="Richter M."/>
            <person name="Ferrer M."/>
            <person name="Sanchez J."/>
        </authorList>
    </citation>
    <scope>NUCLEOTIDE SEQUENCE</scope>
</reference>
<sequence>YGHLSNEVSSRLAQRLDHQGLQWIVAAHISRKNNTPDHALTELNRALGNGVDRILIAAQDTGLDWISLGCP</sequence>
<comment type="caution">
    <text evidence="1">The sequence shown here is derived from an EMBL/GenBank/DDBJ whole genome shotgun (WGS) entry which is preliminary data.</text>
</comment>
<feature type="non-terminal residue" evidence="1">
    <location>
        <position position="1"/>
    </location>
</feature>
<dbReference type="AlphaFoldDB" id="T1BWT1"/>
<organism evidence="1">
    <name type="scientific">mine drainage metagenome</name>
    <dbReference type="NCBI Taxonomy" id="410659"/>
    <lineage>
        <taxon>unclassified sequences</taxon>
        <taxon>metagenomes</taxon>
        <taxon>ecological metagenomes</taxon>
    </lineage>
</organism>
<dbReference type="EMBL" id="AUZX01003746">
    <property type="protein sequence ID" value="EQD73063.1"/>
    <property type="molecule type" value="Genomic_DNA"/>
</dbReference>
<name>T1BWT1_9ZZZZ</name>
<gene>
    <name evidence="1" type="ORF">B1A_05145</name>
</gene>